<dbReference type="Proteomes" id="UP000250086">
    <property type="component" value="Unassembled WGS sequence"/>
</dbReference>
<dbReference type="OrthoDB" id="256574at2"/>
<dbReference type="EMBL" id="UAPV01000001">
    <property type="protein sequence ID" value="SPT70969.1"/>
    <property type="molecule type" value="Genomic_DNA"/>
</dbReference>
<dbReference type="Gene3D" id="3.30.420.300">
    <property type="entry name" value="2-keto-3-deoxy-galactonokinase, substrate binding domain"/>
    <property type="match status" value="1"/>
</dbReference>
<evidence type="ECO:0000313" key="2">
    <source>
        <dbReference type="Proteomes" id="UP000250086"/>
    </source>
</evidence>
<dbReference type="Pfam" id="PF05035">
    <property type="entry name" value="DGOK"/>
    <property type="match status" value="1"/>
</dbReference>
<accession>A0A2X0V989</accession>
<dbReference type="GO" id="GO:0008671">
    <property type="term" value="F:2-dehydro-3-deoxygalactonokinase activity"/>
    <property type="evidence" value="ECO:0007669"/>
    <property type="project" value="InterPro"/>
</dbReference>
<dbReference type="InterPro" id="IPR042258">
    <property type="entry name" value="DGOK_N"/>
</dbReference>
<protein>
    <submittedName>
        <fullName evidence="1">2-keto-3-deoxy-galactonokinase</fullName>
    </submittedName>
</protein>
<name>A0A2X0V989_9GAMM</name>
<evidence type="ECO:0000313" key="1">
    <source>
        <dbReference type="EMBL" id="SPT70969.1"/>
    </source>
</evidence>
<dbReference type="Gene3D" id="3.30.420.310">
    <property type="entry name" value="2-keto-3-deoxy-galactonokinase, C-terminal domain"/>
    <property type="match status" value="1"/>
</dbReference>
<dbReference type="AlphaFoldDB" id="A0A2X0V989"/>
<organism evidence="1 2">
    <name type="scientific">Anaerobiospirillum thomasii</name>
    <dbReference type="NCBI Taxonomy" id="179995"/>
    <lineage>
        <taxon>Bacteria</taxon>
        <taxon>Pseudomonadati</taxon>
        <taxon>Pseudomonadota</taxon>
        <taxon>Gammaproteobacteria</taxon>
        <taxon>Aeromonadales</taxon>
        <taxon>Succinivibrionaceae</taxon>
        <taxon>Anaerobiospirillum</taxon>
    </lineage>
</organism>
<dbReference type="InterPro" id="IPR042257">
    <property type="entry name" value="DGOK_C"/>
</dbReference>
<proteinExistence type="predicted"/>
<keyword evidence="2" id="KW-1185">Reference proteome</keyword>
<dbReference type="RefSeq" id="WP_113744981.1">
    <property type="nucleotide sequence ID" value="NZ_UAPU01000005.1"/>
</dbReference>
<reference evidence="1 2" key="1">
    <citation type="submission" date="2018-06" db="EMBL/GenBank/DDBJ databases">
        <authorList>
            <consortium name="Pathogen Informatics"/>
            <person name="Doyle S."/>
        </authorList>
    </citation>
    <scope>NUCLEOTIDE SEQUENCE [LARGE SCALE GENOMIC DNA]</scope>
    <source>
        <strain evidence="1 2">NCTC13093</strain>
    </source>
</reference>
<keyword evidence="1" id="KW-0808">Transferase</keyword>
<gene>
    <name evidence="1" type="ORF">NCTC13093_02398</name>
</gene>
<keyword evidence="1" id="KW-0418">Kinase</keyword>
<dbReference type="GO" id="GO:0034194">
    <property type="term" value="P:D-galactonate catabolic process"/>
    <property type="evidence" value="ECO:0007669"/>
    <property type="project" value="InterPro"/>
</dbReference>
<sequence length="300" mass="32870">MSAKNYILIDWGSTNIRAFLYLDGKQTEVNRSNEGVTTVRGALCEGAFDRLTEKWFEKYGPMPVVMAGMVGSINGWCDAPYLDCPVDLGNLGSSLTKVKHSKGYDISIVPGICVKDPDNYNVIRGEETQLAGAFKLSPSKVYIMPGTHCKWVLAEDGKVKSFRTAMTGEIHSVLMKHSLIGLGAGDQESCVDEFKRGLECGYRQNNIIPRLFEIRGANILGGIKPCHVGEYLSGLLIGAEIASMQQIFKFTKDDSPVTIIAGDFFFERYKMALALAGLDALQLDADTCFINGIESIVKTI</sequence>
<dbReference type="InterPro" id="IPR007729">
    <property type="entry name" value="DGOK"/>
</dbReference>